<protein>
    <recommendedName>
        <fullName evidence="4">ABC transporter substrate-binding protein</fullName>
    </recommendedName>
</protein>
<evidence type="ECO:0000313" key="3">
    <source>
        <dbReference type="Proteomes" id="UP000388235"/>
    </source>
</evidence>
<reference evidence="2 3" key="1">
    <citation type="submission" date="2019-11" db="EMBL/GenBank/DDBJ databases">
        <authorList>
            <person name="Khan S.A."/>
            <person name="Jeon C.O."/>
            <person name="Chun B.H."/>
        </authorList>
    </citation>
    <scope>NUCLEOTIDE SEQUENCE [LARGE SCALE GENOMIC DNA]</scope>
    <source>
        <strain evidence="2 3">IMCC 1097</strain>
    </source>
</reference>
<gene>
    <name evidence="2" type="ORF">GH975_07970</name>
</gene>
<feature type="signal peptide" evidence="1">
    <location>
        <begin position="1"/>
        <end position="18"/>
    </location>
</feature>
<dbReference type="InterPro" id="IPR042245">
    <property type="entry name" value="Tgt2/MlaC_sf"/>
</dbReference>
<keyword evidence="1" id="KW-0732">Signal</keyword>
<dbReference type="OrthoDB" id="9787053at2"/>
<dbReference type="KEGG" id="llp:GH975_07970"/>
<organism evidence="2 3">
    <name type="scientific">Litorivicinus lipolyticus</name>
    <dbReference type="NCBI Taxonomy" id="418701"/>
    <lineage>
        <taxon>Bacteria</taxon>
        <taxon>Pseudomonadati</taxon>
        <taxon>Pseudomonadota</taxon>
        <taxon>Gammaproteobacteria</taxon>
        <taxon>Oceanospirillales</taxon>
        <taxon>Litorivicinaceae</taxon>
        <taxon>Litorivicinus</taxon>
    </lineage>
</organism>
<evidence type="ECO:0000313" key="2">
    <source>
        <dbReference type="EMBL" id="QGG80508.1"/>
    </source>
</evidence>
<dbReference type="PANTHER" id="PTHR36573:SF1">
    <property type="entry name" value="INTERMEMBRANE PHOSPHOLIPID TRANSPORT SYSTEM BINDING PROTEIN MLAC"/>
    <property type="match status" value="1"/>
</dbReference>
<evidence type="ECO:0008006" key="4">
    <source>
        <dbReference type="Google" id="ProtNLM"/>
    </source>
</evidence>
<evidence type="ECO:0000256" key="1">
    <source>
        <dbReference type="SAM" id="SignalP"/>
    </source>
</evidence>
<proteinExistence type="predicted"/>
<dbReference type="Gene3D" id="3.10.450.710">
    <property type="entry name" value="Tgt2/MlaC"/>
    <property type="match status" value="1"/>
</dbReference>
<keyword evidence="3" id="KW-1185">Reference proteome</keyword>
<dbReference type="PANTHER" id="PTHR36573">
    <property type="entry name" value="INTERMEMBRANE PHOSPHOLIPID TRANSPORT SYSTEM BINDING PROTEIN MLAC"/>
    <property type="match status" value="1"/>
</dbReference>
<dbReference type="InterPro" id="IPR008869">
    <property type="entry name" value="MlaC/ttg2D"/>
</dbReference>
<dbReference type="Proteomes" id="UP000388235">
    <property type="component" value="Chromosome"/>
</dbReference>
<dbReference type="Pfam" id="PF05494">
    <property type="entry name" value="MlaC"/>
    <property type="match status" value="1"/>
</dbReference>
<accession>A0A5Q2Q8N3</accession>
<name>A0A5Q2Q8N3_9GAMM</name>
<dbReference type="AlphaFoldDB" id="A0A5Q2Q8N3"/>
<feature type="chain" id="PRO_5024452815" description="ABC transporter substrate-binding protein" evidence="1">
    <location>
        <begin position="19"/>
        <end position="192"/>
    </location>
</feature>
<dbReference type="EMBL" id="CP045871">
    <property type="protein sequence ID" value="QGG80508.1"/>
    <property type="molecule type" value="Genomic_DNA"/>
</dbReference>
<sequence length="192" mass="21219">MFRALAFLSLLVTLTAHGSDSPSTWVADNTAVILTEIQRADLAVDDAAGQRALAERVIIPLVDVDGIAMRAVGRPWRDISQPDQRRFIDGMQIRLLDLYGAAFSQFKAAELEVLRERLSTRGDRAIVTTRLRRPGEDWLATEFRLIESDTGWRVLDVAVEGVSLLSSYKAQIDDKIAKIGLQATVEEVAAGR</sequence>